<feature type="domain" description="Membrane transport protein MMPL" evidence="7">
    <location>
        <begin position="69"/>
        <end position="140"/>
    </location>
</feature>
<evidence type="ECO:0000256" key="6">
    <source>
        <dbReference type="SAM" id="Phobius"/>
    </source>
</evidence>
<evidence type="ECO:0000259" key="7">
    <source>
        <dbReference type="Pfam" id="PF03176"/>
    </source>
</evidence>
<comment type="subcellular location">
    <subcellularLocation>
        <location evidence="1">Membrane</location>
        <topology evidence="1">Multi-pass membrane protein</topology>
    </subcellularLocation>
</comment>
<evidence type="ECO:0000256" key="5">
    <source>
        <dbReference type="SAM" id="MobiDB-lite"/>
    </source>
</evidence>
<feature type="transmembrane region" description="Helical" evidence="6">
    <location>
        <begin position="76"/>
        <end position="95"/>
    </location>
</feature>
<evidence type="ECO:0000256" key="3">
    <source>
        <dbReference type="ARBA" id="ARBA00022989"/>
    </source>
</evidence>
<keyword evidence="4 6" id="KW-0472">Membrane</keyword>
<name>A0ABS3S798_9ACTN</name>
<sequence>MLTKLISYPLRHARRRARPAAVGEPGRQPRAVRGHGGRVRAVLRGVRPVRAGPAGLGAAGGRGHGGDGVARRRTTLAIVAGAGTVTAGMLCLLAADLAGLRGLGPVAATGVLIALAAMLPALPGMLACAGRWLLAAVAAHPRPGQRTRCHRTSSLGHRR</sequence>
<keyword evidence="9" id="KW-1185">Reference proteome</keyword>
<feature type="transmembrane region" description="Helical" evidence="6">
    <location>
        <begin position="107"/>
        <end position="134"/>
    </location>
</feature>
<feature type="region of interest" description="Disordered" evidence="5">
    <location>
        <begin position="16"/>
        <end position="35"/>
    </location>
</feature>
<keyword evidence="2 6" id="KW-0812">Transmembrane</keyword>
<dbReference type="Pfam" id="PF03176">
    <property type="entry name" value="MMPL"/>
    <property type="match status" value="1"/>
</dbReference>
<organism evidence="8 9">
    <name type="scientific">Actinomadura violacea</name>
    <dbReference type="NCBI Taxonomy" id="2819934"/>
    <lineage>
        <taxon>Bacteria</taxon>
        <taxon>Bacillati</taxon>
        <taxon>Actinomycetota</taxon>
        <taxon>Actinomycetes</taxon>
        <taxon>Streptosporangiales</taxon>
        <taxon>Thermomonosporaceae</taxon>
        <taxon>Actinomadura</taxon>
    </lineage>
</organism>
<proteinExistence type="predicted"/>
<gene>
    <name evidence="8" type="ORF">J4709_41795</name>
</gene>
<evidence type="ECO:0000256" key="2">
    <source>
        <dbReference type="ARBA" id="ARBA00022692"/>
    </source>
</evidence>
<dbReference type="InterPro" id="IPR004869">
    <property type="entry name" value="MMPL_dom"/>
</dbReference>
<evidence type="ECO:0000256" key="1">
    <source>
        <dbReference type="ARBA" id="ARBA00004141"/>
    </source>
</evidence>
<evidence type="ECO:0000256" key="4">
    <source>
        <dbReference type="ARBA" id="ARBA00023136"/>
    </source>
</evidence>
<dbReference type="Proteomes" id="UP000680206">
    <property type="component" value="Unassembled WGS sequence"/>
</dbReference>
<dbReference type="Gene3D" id="1.20.1640.10">
    <property type="entry name" value="Multidrug efflux transporter AcrB transmembrane domain"/>
    <property type="match status" value="1"/>
</dbReference>
<evidence type="ECO:0000313" key="9">
    <source>
        <dbReference type="Proteomes" id="UP000680206"/>
    </source>
</evidence>
<keyword evidence="3 6" id="KW-1133">Transmembrane helix</keyword>
<accession>A0ABS3S798</accession>
<reference evidence="8 9" key="1">
    <citation type="submission" date="2021-03" db="EMBL/GenBank/DDBJ databases">
        <title>Actinomadura violae sp. nov., isolated from lichen in Thailand.</title>
        <authorList>
            <person name="Kanchanasin P."/>
            <person name="Saeng-In P."/>
            <person name="Phongsopitanun W."/>
            <person name="Yuki M."/>
            <person name="Kudo T."/>
            <person name="Ohkuma M."/>
            <person name="Tanasupawat S."/>
        </authorList>
    </citation>
    <scope>NUCLEOTIDE SEQUENCE [LARGE SCALE GENOMIC DNA]</scope>
    <source>
        <strain evidence="8 9">LCR2-06</strain>
    </source>
</reference>
<dbReference type="EMBL" id="JAGEPF010000032">
    <property type="protein sequence ID" value="MBO2464124.1"/>
    <property type="molecule type" value="Genomic_DNA"/>
</dbReference>
<evidence type="ECO:0000313" key="8">
    <source>
        <dbReference type="EMBL" id="MBO2464124.1"/>
    </source>
</evidence>
<dbReference type="SUPFAM" id="SSF82866">
    <property type="entry name" value="Multidrug efflux transporter AcrB transmembrane domain"/>
    <property type="match status" value="1"/>
</dbReference>
<protein>
    <submittedName>
        <fullName evidence="8">MMPL family transporter</fullName>
    </submittedName>
</protein>
<comment type="caution">
    <text evidence="8">The sequence shown here is derived from an EMBL/GenBank/DDBJ whole genome shotgun (WGS) entry which is preliminary data.</text>
</comment>